<dbReference type="Gene3D" id="1.10.3210.50">
    <property type="match status" value="1"/>
</dbReference>
<dbReference type="InterPro" id="IPR006674">
    <property type="entry name" value="HD_domain"/>
</dbReference>
<dbReference type="SMART" id="SM00471">
    <property type="entry name" value="HDc"/>
    <property type="match status" value="1"/>
</dbReference>
<protein>
    <recommendedName>
        <fullName evidence="1">HD/PDEase domain-containing protein</fullName>
    </recommendedName>
</protein>
<reference evidence="2 3" key="1">
    <citation type="submission" date="2020-08" db="EMBL/GenBank/DDBJ databases">
        <title>Genomic Encyclopedia of Type Strains, Phase IV (KMG-IV): sequencing the most valuable type-strain genomes for metagenomic binning, comparative biology and taxonomic classification.</title>
        <authorList>
            <person name="Goeker M."/>
        </authorList>
    </citation>
    <scope>NUCLEOTIDE SEQUENCE [LARGE SCALE GENOMIC DNA]</scope>
    <source>
        <strain evidence="2 3">DSM 101064</strain>
    </source>
</reference>
<dbReference type="AlphaFoldDB" id="A0A7W9BLF4"/>
<evidence type="ECO:0000259" key="1">
    <source>
        <dbReference type="SMART" id="SM00471"/>
    </source>
</evidence>
<dbReference type="RefSeq" id="WP_221235408.1">
    <property type="nucleotide sequence ID" value="NZ_JACIJM010000006.1"/>
</dbReference>
<dbReference type="EMBL" id="JACIJM010000006">
    <property type="protein sequence ID" value="MBB5722698.1"/>
    <property type="molecule type" value="Genomic_DNA"/>
</dbReference>
<dbReference type="Pfam" id="PF01966">
    <property type="entry name" value="HD"/>
    <property type="match status" value="1"/>
</dbReference>
<organism evidence="2 3">
    <name type="scientific">Yoonia ponticola</name>
    <dbReference type="NCBI Taxonomy" id="1524255"/>
    <lineage>
        <taxon>Bacteria</taxon>
        <taxon>Pseudomonadati</taxon>
        <taxon>Pseudomonadota</taxon>
        <taxon>Alphaproteobacteria</taxon>
        <taxon>Rhodobacterales</taxon>
        <taxon>Paracoccaceae</taxon>
        <taxon>Yoonia</taxon>
    </lineage>
</organism>
<gene>
    <name evidence="2" type="ORF">FHS72_002328</name>
</gene>
<keyword evidence="3" id="KW-1185">Reference proteome</keyword>
<dbReference type="PANTHER" id="PTHR33594">
    <property type="entry name" value="SUPERFAMILY HYDROLASE, PUTATIVE (AFU_ORTHOLOGUE AFUA_1G03035)-RELATED"/>
    <property type="match status" value="1"/>
</dbReference>
<name>A0A7W9BLF4_9RHOB</name>
<evidence type="ECO:0000313" key="3">
    <source>
        <dbReference type="Proteomes" id="UP000535415"/>
    </source>
</evidence>
<accession>A0A7W9BLF4</accession>
<sequence length="221" mass="23716">MMTQADIFAPYADMAQDLLPHACDKADDGSHDMAHIARVWANAQKIHAVEGGNGRVLCAAVILHDCISLEKDADDRSQGSRLAADKAQGVLTTLGWTADDIAAVAHAITAHSFSANVTPTTLEAQILQDADRLDAIGLVGVARCFYVAGRMGSGLYDPADPQAQHRALDDKSFAIDHFETKLLTLAEGFQTQAGRDMAQTRHQALLAFRDGFFDEIGVAAR</sequence>
<evidence type="ECO:0000313" key="2">
    <source>
        <dbReference type="EMBL" id="MBB5722698.1"/>
    </source>
</evidence>
<dbReference type="Proteomes" id="UP000535415">
    <property type="component" value="Unassembled WGS sequence"/>
</dbReference>
<dbReference type="PANTHER" id="PTHR33594:SF1">
    <property type="entry name" value="HD_PDEASE DOMAIN-CONTAINING PROTEIN"/>
    <property type="match status" value="1"/>
</dbReference>
<feature type="domain" description="HD/PDEase" evidence="1">
    <location>
        <begin position="28"/>
        <end position="145"/>
    </location>
</feature>
<proteinExistence type="predicted"/>
<dbReference type="InterPro" id="IPR003607">
    <property type="entry name" value="HD/PDEase_dom"/>
</dbReference>
<comment type="caution">
    <text evidence="2">The sequence shown here is derived from an EMBL/GenBank/DDBJ whole genome shotgun (WGS) entry which is preliminary data.</text>
</comment>
<dbReference type="SUPFAM" id="SSF109604">
    <property type="entry name" value="HD-domain/PDEase-like"/>
    <property type="match status" value="1"/>
</dbReference>